<keyword evidence="8" id="KW-1185">Reference proteome</keyword>
<evidence type="ECO:0000256" key="3">
    <source>
        <dbReference type="ARBA" id="ARBA00023082"/>
    </source>
</evidence>
<dbReference type="InterPro" id="IPR014331">
    <property type="entry name" value="RNA_pol_sigma70_ECF_RHOBA"/>
</dbReference>
<dbReference type="SUPFAM" id="SSF88946">
    <property type="entry name" value="Sigma2 domain of RNA polymerase sigma factors"/>
    <property type="match status" value="1"/>
</dbReference>
<evidence type="ECO:0000256" key="2">
    <source>
        <dbReference type="ARBA" id="ARBA00023015"/>
    </source>
</evidence>
<dbReference type="NCBIfam" id="TIGR02937">
    <property type="entry name" value="sigma70-ECF"/>
    <property type="match status" value="1"/>
</dbReference>
<name>A0A9X1SI93_9BACT</name>
<keyword evidence="4" id="KW-0804">Transcription</keyword>
<gene>
    <name evidence="7" type="ORF">LOC68_19475</name>
</gene>
<evidence type="ECO:0000256" key="4">
    <source>
        <dbReference type="ARBA" id="ARBA00023163"/>
    </source>
</evidence>
<dbReference type="CDD" id="cd06171">
    <property type="entry name" value="Sigma70_r4"/>
    <property type="match status" value="1"/>
</dbReference>
<feature type="domain" description="RNA polymerase sigma factor 70 region 4 type 2" evidence="6">
    <location>
        <begin position="106"/>
        <end position="158"/>
    </location>
</feature>
<keyword evidence="3" id="KW-0731">Sigma factor</keyword>
<dbReference type="InterPro" id="IPR014284">
    <property type="entry name" value="RNA_pol_sigma-70_dom"/>
</dbReference>
<dbReference type="InterPro" id="IPR036388">
    <property type="entry name" value="WH-like_DNA-bd_sf"/>
</dbReference>
<reference evidence="7" key="1">
    <citation type="submission" date="2021-11" db="EMBL/GenBank/DDBJ databases">
        <title>Genome sequence.</title>
        <authorList>
            <person name="Sun Q."/>
        </authorList>
    </citation>
    <scope>NUCLEOTIDE SEQUENCE</scope>
    <source>
        <strain evidence="7">JC732</strain>
    </source>
</reference>
<dbReference type="Pfam" id="PF08281">
    <property type="entry name" value="Sigma70_r4_2"/>
    <property type="match status" value="1"/>
</dbReference>
<dbReference type="InterPro" id="IPR013325">
    <property type="entry name" value="RNA_pol_sigma_r2"/>
</dbReference>
<dbReference type="Gene3D" id="1.10.1740.10">
    <property type="match status" value="1"/>
</dbReference>
<dbReference type="InterPro" id="IPR039425">
    <property type="entry name" value="RNA_pol_sigma-70-like"/>
</dbReference>
<dbReference type="InterPro" id="IPR007627">
    <property type="entry name" value="RNA_pol_sigma70_r2"/>
</dbReference>
<dbReference type="GO" id="GO:0006352">
    <property type="term" value="P:DNA-templated transcription initiation"/>
    <property type="evidence" value="ECO:0007669"/>
    <property type="project" value="InterPro"/>
</dbReference>
<comment type="caution">
    <text evidence="7">The sequence shown here is derived from an EMBL/GenBank/DDBJ whole genome shotgun (WGS) entry which is preliminary data.</text>
</comment>
<dbReference type="PANTHER" id="PTHR43133">
    <property type="entry name" value="RNA POLYMERASE ECF-TYPE SIGMA FACTO"/>
    <property type="match status" value="1"/>
</dbReference>
<dbReference type="EMBL" id="JAJKFT010000010">
    <property type="protein sequence ID" value="MCC9630581.1"/>
    <property type="molecule type" value="Genomic_DNA"/>
</dbReference>
<evidence type="ECO:0000259" key="5">
    <source>
        <dbReference type="Pfam" id="PF04542"/>
    </source>
</evidence>
<dbReference type="Gene3D" id="1.10.10.10">
    <property type="entry name" value="Winged helix-like DNA-binding domain superfamily/Winged helix DNA-binding domain"/>
    <property type="match status" value="1"/>
</dbReference>
<dbReference type="InterPro" id="IPR013324">
    <property type="entry name" value="RNA_pol_sigma_r3/r4-like"/>
</dbReference>
<dbReference type="GO" id="GO:0016987">
    <property type="term" value="F:sigma factor activity"/>
    <property type="evidence" value="ECO:0007669"/>
    <property type="project" value="UniProtKB-KW"/>
</dbReference>
<comment type="similarity">
    <text evidence="1">Belongs to the sigma-70 factor family. ECF subfamily.</text>
</comment>
<feature type="domain" description="RNA polymerase sigma-70 region 2" evidence="5">
    <location>
        <begin position="10"/>
        <end position="77"/>
    </location>
</feature>
<dbReference type="PANTHER" id="PTHR43133:SF51">
    <property type="entry name" value="RNA POLYMERASE SIGMA FACTOR"/>
    <property type="match status" value="1"/>
</dbReference>
<proteinExistence type="inferred from homology"/>
<dbReference type="AlphaFoldDB" id="A0A9X1SI93"/>
<evidence type="ECO:0000256" key="1">
    <source>
        <dbReference type="ARBA" id="ARBA00010641"/>
    </source>
</evidence>
<dbReference type="GO" id="GO:0003677">
    <property type="term" value="F:DNA binding"/>
    <property type="evidence" value="ECO:0007669"/>
    <property type="project" value="InterPro"/>
</dbReference>
<protein>
    <submittedName>
        <fullName evidence="7">Sigma-70 family RNA polymerase sigma factor</fullName>
    </submittedName>
</protein>
<dbReference type="Pfam" id="PF04542">
    <property type="entry name" value="Sigma70_r2"/>
    <property type="match status" value="1"/>
</dbReference>
<dbReference type="InterPro" id="IPR013249">
    <property type="entry name" value="RNA_pol_sigma70_r4_t2"/>
</dbReference>
<dbReference type="Proteomes" id="UP001139103">
    <property type="component" value="Unassembled WGS sequence"/>
</dbReference>
<evidence type="ECO:0000259" key="6">
    <source>
        <dbReference type="Pfam" id="PF08281"/>
    </source>
</evidence>
<evidence type="ECO:0000313" key="8">
    <source>
        <dbReference type="Proteomes" id="UP001139103"/>
    </source>
</evidence>
<accession>A0A9X1SI93</accession>
<keyword evidence="2" id="KW-0805">Transcription regulation</keyword>
<organism evidence="7 8">
    <name type="scientific">Blastopirellula sediminis</name>
    <dbReference type="NCBI Taxonomy" id="2894196"/>
    <lineage>
        <taxon>Bacteria</taxon>
        <taxon>Pseudomonadati</taxon>
        <taxon>Planctomycetota</taxon>
        <taxon>Planctomycetia</taxon>
        <taxon>Pirellulales</taxon>
        <taxon>Pirellulaceae</taxon>
        <taxon>Blastopirellula</taxon>
    </lineage>
</organism>
<evidence type="ECO:0000313" key="7">
    <source>
        <dbReference type="EMBL" id="MCC9630581.1"/>
    </source>
</evidence>
<dbReference type="RefSeq" id="WP_230221836.1">
    <property type="nucleotide sequence ID" value="NZ_JAJKFT010000010.1"/>
</dbReference>
<dbReference type="NCBIfam" id="TIGR02989">
    <property type="entry name" value="Sig-70_gvs1"/>
    <property type="match status" value="1"/>
</dbReference>
<dbReference type="SUPFAM" id="SSF88659">
    <property type="entry name" value="Sigma3 and sigma4 domains of RNA polymerase sigma factors"/>
    <property type="match status" value="1"/>
</dbReference>
<sequence length="172" mass="20019">MNDSGDFIQLLTSHQSRLYAYILSLVFDRNEADDVLQQTNVILWRSADDFQLGTNFVAWSFRIAYYQVLAHRKQKHREKLIFDDEMLSDLAEAAADSDQTFVARQQLVRHCIEKLNERQRTAVERRYRRGATLEAIAQETARTVNAVKQTLFRARENLIRCVHKGLSENAQS</sequence>